<dbReference type="EMBL" id="CP000088">
    <property type="protein sequence ID" value="AAZ56805.1"/>
    <property type="molecule type" value="Genomic_DNA"/>
</dbReference>
<accession>Q47L67</accession>
<dbReference type="KEGG" id="tfu:Tfu_2772"/>
<proteinExistence type="predicted"/>
<reference evidence="1" key="1">
    <citation type="submission" date="2005-07" db="EMBL/GenBank/DDBJ databases">
        <title>Complete sequence of Thermobifida fusca YX.</title>
        <authorList>
            <consortium name="US DOE Joint Genome Institute"/>
            <person name="Copeland A."/>
            <person name="Lucas S."/>
            <person name="Lapidus A."/>
            <person name="Barry K."/>
            <person name="Detter J.C."/>
            <person name="Glavina T."/>
            <person name="Hammon N."/>
            <person name="Israni S."/>
            <person name="Pitluck S."/>
            <person name="Di Bartolo G."/>
            <person name="Chain P."/>
            <person name="Schmutz J."/>
            <person name="Larimer F."/>
            <person name="Land M."/>
            <person name="Lykidis A."/>
            <person name="Richardson P."/>
        </authorList>
    </citation>
    <scope>NUCLEOTIDE SEQUENCE</scope>
    <source>
        <strain evidence="1">YX</strain>
    </source>
</reference>
<protein>
    <submittedName>
        <fullName evidence="1">Uncharacterized protein</fullName>
    </submittedName>
</protein>
<dbReference type="HOGENOM" id="CLU_1030286_0_0_11"/>
<organism evidence="1">
    <name type="scientific">Thermobifida fusca (strain YX)</name>
    <dbReference type="NCBI Taxonomy" id="269800"/>
    <lineage>
        <taxon>Bacteria</taxon>
        <taxon>Bacillati</taxon>
        <taxon>Actinomycetota</taxon>
        <taxon>Actinomycetes</taxon>
        <taxon>Streptosporangiales</taxon>
        <taxon>Nocardiopsidaceae</taxon>
        <taxon>Thermobifida</taxon>
    </lineage>
</organism>
<dbReference type="eggNOG" id="ENOG5033V8M">
    <property type="taxonomic scope" value="Bacteria"/>
</dbReference>
<dbReference type="AlphaFoldDB" id="Q47L67"/>
<name>Q47L67_THEFY</name>
<sequence>MQPEMSEAWKVTSSFVASRGCSRMHIPAYARATIRAELPLVPTPGQVAGLDCCFCNEPFGRRAPVSLGGTEGFGLFACRPCLTHLVARARQLRDSALVRKAEQARKEATAWAAERGRYLAELERVRRAAEAVAYLVTEKDLRASQTAWLFMELESAYAWVEDGAPEQPASVEDEDEIMQRKKFQLALEMISTRFAVANSLAYRIINDAMPPDPELCEEMECPEGCDGKHDFSDIDCGPDAILESLVEFGIDVEEGEYRTLSHPVEDGEAP</sequence>
<evidence type="ECO:0000313" key="1">
    <source>
        <dbReference type="EMBL" id="AAZ56805.1"/>
    </source>
</evidence>
<gene>
    <name evidence="1" type="ordered locus">Tfu_2772</name>
</gene>